<accession>A0A1M6WNJ5</accession>
<dbReference type="GO" id="GO:0006508">
    <property type="term" value="P:proteolysis"/>
    <property type="evidence" value="ECO:0007669"/>
    <property type="project" value="UniProtKB-KW"/>
</dbReference>
<dbReference type="OrthoDB" id="9801421at2"/>
<dbReference type="AlphaFoldDB" id="A0A1M6WNJ5"/>
<evidence type="ECO:0000313" key="10">
    <source>
        <dbReference type="Proteomes" id="UP000184363"/>
    </source>
</evidence>
<keyword evidence="4" id="KW-0645">Protease</keyword>
<feature type="domain" description="Peptidase S9A N-terminal" evidence="8">
    <location>
        <begin position="16"/>
        <end position="429"/>
    </location>
</feature>
<dbReference type="InterPro" id="IPR051167">
    <property type="entry name" value="Prolyl_oligopep/macrocyclase"/>
</dbReference>
<dbReference type="GO" id="GO:0070012">
    <property type="term" value="F:oligopeptidase activity"/>
    <property type="evidence" value="ECO:0007669"/>
    <property type="project" value="TreeGrafter"/>
</dbReference>
<dbReference type="EC" id="3.4.21.26" evidence="3"/>
<evidence type="ECO:0000256" key="2">
    <source>
        <dbReference type="ARBA" id="ARBA00005228"/>
    </source>
</evidence>
<dbReference type="RefSeq" id="WP_073458487.1">
    <property type="nucleotide sequence ID" value="NZ_CALGVN010000033.1"/>
</dbReference>
<keyword evidence="10" id="KW-1185">Reference proteome</keyword>
<dbReference type="STRING" id="1848.SAMN05443637_11510"/>
<evidence type="ECO:0000256" key="5">
    <source>
        <dbReference type="ARBA" id="ARBA00022801"/>
    </source>
</evidence>
<dbReference type="Proteomes" id="UP000184363">
    <property type="component" value="Unassembled WGS sequence"/>
</dbReference>
<dbReference type="Gene3D" id="3.40.50.1820">
    <property type="entry name" value="alpha/beta hydrolase"/>
    <property type="match status" value="1"/>
</dbReference>
<evidence type="ECO:0000256" key="3">
    <source>
        <dbReference type="ARBA" id="ARBA00011897"/>
    </source>
</evidence>
<gene>
    <name evidence="9" type="ORF">SAMN05443637_11510</name>
</gene>
<dbReference type="SUPFAM" id="SSF50993">
    <property type="entry name" value="Peptidase/esterase 'gauge' domain"/>
    <property type="match status" value="1"/>
</dbReference>
<reference evidence="9 10" key="1">
    <citation type="submission" date="2016-11" db="EMBL/GenBank/DDBJ databases">
        <authorList>
            <person name="Jaros S."/>
            <person name="Januszkiewicz K."/>
            <person name="Wedrychowicz H."/>
        </authorList>
    </citation>
    <scope>NUCLEOTIDE SEQUENCE [LARGE SCALE GENOMIC DNA]</scope>
    <source>
        <strain evidence="9 10">DSM 43832</strain>
    </source>
</reference>
<dbReference type="InterPro" id="IPR002470">
    <property type="entry name" value="Peptidase_S9A"/>
</dbReference>
<dbReference type="EMBL" id="FRAP01000015">
    <property type="protein sequence ID" value="SHK95095.1"/>
    <property type="molecule type" value="Genomic_DNA"/>
</dbReference>
<evidence type="ECO:0000256" key="1">
    <source>
        <dbReference type="ARBA" id="ARBA00001070"/>
    </source>
</evidence>
<dbReference type="InterPro" id="IPR029058">
    <property type="entry name" value="AB_hydrolase_fold"/>
</dbReference>
<comment type="catalytic activity">
    <reaction evidence="1">
        <text>Hydrolysis of Pro-|-Xaa &gt;&gt; Ala-|-Xaa in oligopeptides.</text>
        <dbReference type="EC" id="3.4.21.26"/>
    </reaction>
</comment>
<dbReference type="Gene3D" id="2.130.10.120">
    <property type="entry name" value="Prolyl oligopeptidase, N-terminal domain"/>
    <property type="match status" value="1"/>
</dbReference>
<dbReference type="Pfam" id="PF00326">
    <property type="entry name" value="Peptidase_S9"/>
    <property type="match status" value="1"/>
</dbReference>
<evidence type="ECO:0000313" key="9">
    <source>
        <dbReference type="EMBL" id="SHK95095.1"/>
    </source>
</evidence>
<evidence type="ECO:0000256" key="4">
    <source>
        <dbReference type="ARBA" id="ARBA00022670"/>
    </source>
</evidence>
<dbReference type="GO" id="GO:0005829">
    <property type="term" value="C:cytosol"/>
    <property type="evidence" value="ECO:0007669"/>
    <property type="project" value="TreeGrafter"/>
</dbReference>
<feature type="domain" description="Peptidase S9 prolyl oligopeptidase catalytic" evidence="7">
    <location>
        <begin position="493"/>
        <end position="702"/>
    </location>
</feature>
<organism evidence="9 10">
    <name type="scientific">Pseudonocardia thermophila</name>
    <dbReference type="NCBI Taxonomy" id="1848"/>
    <lineage>
        <taxon>Bacteria</taxon>
        <taxon>Bacillati</taxon>
        <taxon>Actinomycetota</taxon>
        <taxon>Actinomycetes</taxon>
        <taxon>Pseudonocardiales</taxon>
        <taxon>Pseudonocardiaceae</taxon>
        <taxon>Pseudonocardia</taxon>
    </lineage>
</organism>
<dbReference type="SUPFAM" id="SSF53474">
    <property type="entry name" value="alpha/beta-Hydrolases"/>
    <property type="match status" value="1"/>
</dbReference>
<comment type="similarity">
    <text evidence="2">Belongs to the peptidase S9A family.</text>
</comment>
<dbReference type="PANTHER" id="PTHR42881:SF2">
    <property type="entry name" value="PROLYL ENDOPEPTIDASE"/>
    <property type="match status" value="1"/>
</dbReference>
<dbReference type="InterPro" id="IPR023302">
    <property type="entry name" value="Pept_S9A_N"/>
</dbReference>
<proteinExistence type="inferred from homology"/>
<dbReference type="InterPro" id="IPR001375">
    <property type="entry name" value="Peptidase_S9_cat"/>
</dbReference>
<protein>
    <recommendedName>
        <fullName evidence="3">prolyl oligopeptidase</fullName>
        <ecNumber evidence="3">3.4.21.26</ecNumber>
    </recommendedName>
</protein>
<sequence>MTTTDRYPEALRLDLVDTLHGHRVPDPYRWLEDPDDPRTKAWSQAQDELTAQVLGALPGRARLTAALERYSATGAVSAPVWKAGRRFVTHREPDQDHAVLQVVEPDGTRRTLVDPMAIDPSGRTTLDGATVDPTGRLLAYQLSFGGDENSVLHVMDVDTGEEIEEPIDRCRYSDVVWLPGEVGQSAEFLFVRMVREDEAPPGQQAFHRRIWRHRVGAPTSQDVLVDGPGLYIDHTYYGLHLSHDGRWLVVSGSVGTARRDSVWIAELTPGEPVPPLTPVLTQADDVRATMWVERDGRLYVRTTDGAPRWRLAVADPRTPGREHWRELVPEDPASNLDAVRYLEPPPGSDAEPLLVLARSRHAVGELALHGLDGSPRGTVALPGPGSLTALSVADVRTPERFGQLWFGWTDFVTPTQVHRFDAATGEVTLEATAPGAVAVPAVRSEQRTFTSRDGTTVRMFVLSPDRPGPVPALMTGYGGFAISREPAYTPSALAWVEAGGAYVVVSLRGGSEEGEAWHLAGNRANKQNVFDDFHAAAEALIASGTTTAEQLAILGGSNGGLLVGAALTQRPELYRAVVCSAPLLDMVRYEQFSLGPTWNDEYGTAADPVEFEWLLSYSPYHHVREGTRYPAVLFTVFDSDTRVDPCHARKMCAVLQHATAGDFATRPVLLRRETDVGHGARSVSRTVALSVDQLAFLAAHTGLEL</sequence>
<keyword evidence="5" id="KW-0378">Hydrolase</keyword>
<evidence type="ECO:0000256" key="6">
    <source>
        <dbReference type="ARBA" id="ARBA00022825"/>
    </source>
</evidence>
<keyword evidence="6" id="KW-0720">Serine protease</keyword>
<dbReference type="InterPro" id="IPR002471">
    <property type="entry name" value="Pept_S9_AS"/>
</dbReference>
<dbReference type="PRINTS" id="PR00862">
    <property type="entry name" value="PROLIGOPTASE"/>
</dbReference>
<evidence type="ECO:0000259" key="8">
    <source>
        <dbReference type="Pfam" id="PF02897"/>
    </source>
</evidence>
<evidence type="ECO:0000259" key="7">
    <source>
        <dbReference type="Pfam" id="PF00326"/>
    </source>
</evidence>
<dbReference type="Pfam" id="PF02897">
    <property type="entry name" value="Peptidase_S9_N"/>
    <property type="match status" value="1"/>
</dbReference>
<dbReference type="PANTHER" id="PTHR42881">
    <property type="entry name" value="PROLYL ENDOPEPTIDASE"/>
    <property type="match status" value="1"/>
</dbReference>
<name>A0A1M6WNJ5_PSETH</name>
<dbReference type="GO" id="GO:0004252">
    <property type="term" value="F:serine-type endopeptidase activity"/>
    <property type="evidence" value="ECO:0007669"/>
    <property type="project" value="UniProtKB-EC"/>
</dbReference>
<dbReference type="PROSITE" id="PS00708">
    <property type="entry name" value="PRO_ENDOPEP_SER"/>
    <property type="match status" value="1"/>
</dbReference>